<dbReference type="Proteomes" id="UP000002668">
    <property type="component" value="Genome"/>
</dbReference>
<feature type="compositionally biased region" description="Basic and acidic residues" evidence="1">
    <location>
        <begin position="201"/>
        <end position="216"/>
    </location>
</feature>
<protein>
    <submittedName>
        <fullName evidence="2">Predicted protein</fullName>
    </submittedName>
</protein>
<dbReference type="eggNOG" id="ENOG502TCA7">
    <property type="taxonomic scope" value="Eukaryota"/>
</dbReference>
<proteinExistence type="predicted"/>
<dbReference type="EMBL" id="FP929116">
    <property type="protein sequence ID" value="CBX93699.1"/>
    <property type="molecule type" value="Genomic_DNA"/>
</dbReference>
<reference evidence="3" key="1">
    <citation type="journal article" date="2011" name="Nat. Commun.">
        <title>Effector diversification within compartments of the Leptosphaeria maculans genome affected by Repeat-Induced Point mutations.</title>
        <authorList>
            <person name="Rouxel T."/>
            <person name="Grandaubert J."/>
            <person name="Hane J.K."/>
            <person name="Hoede C."/>
            <person name="van de Wouw A.P."/>
            <person name="Couloux A."/>
            <person name="Dominguez V."/>
            <person name="Anthouard V."/>
            <person name="Bally P."/>
            <person name="Bourras S."/>
            <person name="Cozijnsen A.J."/>
            <person name="Ciuffetti L.M."/>
            <person name="Degrave A."/>
            <person name="Dilmaghani A."/>
            <person name="Duret L."/>
            <person name="Fudal I."/>
            <person name="Goodwin S.B."/>
            <person name="Gout L."/>
            <person name="Glaser N."/>
            <person name="Linglin J."/>
            <person name="Kema G.H.J."/>
            <person name="Lapalu N."/>
            <person name="Lawrence C.B."/>
            <person name="May K."/>
            <person name="Meyer M."/>
            <person name="Ollivier B."/>
            <person name="Poulain J."/>
            <person name="Schoch C.L."/>
            <person name="Simon A."/>
            <person name="Spatafora J.W."/>
            <person name="Stachowiak A."/>
            <person name="Turgeon B.G."/>
            <person name="Tyler B.M."/>
            <person name="Vincent D."/>
            <person name="Weissenbach J."/>
            <person name="Amselem J."/>
            <person name="Quesneville H."/>
            <person name="Oliver R.P."/>
            <person name="Wincker P."/>
            <person name="Balesdent M.-H."/>
            <person name="Howlett B.J."/>
        </authorList>
    </citation>
    <scope>NUCLEOTIDE SEQUENCE [LARGE SCALE GENOMIC DNA]</scope>
    <source>
        <strain evidence="3">JN3 / isolate v23.1.3 / race Av1-4-5-6-7-8</strain>
    </source>
</reference>
<dbReference type="RefSeq" id="XP_003837139.1">
    <property type="nucleotide sequence ID" value="XM_003837091.1"/>
</dbReference>
<dbReference type="InParanoid" id="E4ZR34"/>
<evidence type="ECO:0000313" key="3">
    <source>
        <dbReference type="Proteomes" id="UP000002668"/>
    </source>
</evidence>
<evidence type="ECO:0000313" key="2">
    <source>
        <dbReference type="EMBL" id="CBX93699.1"/>
    </source>
</evidence>
<dbReference type="OrthoDB" id="3800039at2759"/>
<keyword evidence="3" id="KW-1185">Reference proteome</keyword>
<name>E4ZR34_LEPMJ</name>
<gene>
    <name evidence="2" type="ORF">LEMA_P033730.1</name>
</gene>
<dbReference type="AlphaFoldDB" id="E4ZR34"/>
<dbReference type="HOGENOM" id="CLU_1107298_0_0_1"/>
<organism evidence="3">
    <name type="scientific">Leptosphaeria maculans (strain JN3 / isolate v23.1.3 / race Av1-4-5-6-7-8)</name>
    <name type="common">Blackleg fungus</name>
    <name type="synonym">Phoma lingam</name>
    <dbReference type="NCBI Taxonomy" id="985895"/>
    <lineage>
        <taxon>Eukaryota</taxon>
        <taxon>Fungi</taxon>
        <taxon>Dikarya</taxon>
        <taxon>Ascomycota</taxon>
        <taxon>Pezizomycotina</taxon>
        <taxon>Dothideomycetes</taxon>
        <taxon>Pleosporomycetidae</taxon>
        <taxon>Pleosporales</taxon>
        <taxon>Pleosporineae</taxon>
        <taxon>Leptosphaeriaceae</taxon>
        <taxon>Plenodomus</taxon>
        <taxon>Plenodomus lingam/Leptosphaeria maculans species complex</taxon>
    </lineage>
</organism>
<accession>E4ZR34</accession>
<dbReference type="VEuPathDB" id="FungiDB:LEMA_P033730.1"/>
<dbReference type="GeneID" id="13284179"/>
<sequence>MPYLIRPPPTSVQTNSSLPTHILQTFEAKSSTLLNNLHAWGWSITHHQSSDETYLSALQAMERALKKRRRRTQMIYSVIVGEAAPPSLRAAFEAEAKAMGMGKLYGVEDKDGDEAISDDQEQQETCHTVETDMCKRPGHNADTLNTPPLPPLCCPPPTDPTDIWYTAERGHLRAIARDIDQRWRVLPLPLSPSAKSPVGVHGDHSNEEVGNKKQKKLDRVKSLAERLEKRVVSEQRETLLIPFSVRAVGLF</sequence>
<feature type="region of interest" description="Disordered" evidence="1">
    <location>
        <begin position="194"/>
        <end position="216"/>
    </location>
</feature>
<evidence type="ECO:0000256" key="1">
    <source>
        <dbReference type="SAM" id="MobiDB-lite"/>
    </source>
</evidence>